<gene>
    <name evidence="2" type="ORF">SJAV_21090</name>
</gene>
<feature type="transmembrane region" description="Helical" evidence="1">
    <location>
        <begin position="33"/>
        <end position="52"/>
    </location>
</feature>
<evidence type="ECO:0000256" key="1">
    <source>
        <dbReference type="SAM" id="Phobius"/>
    </source>
</evidence>
<dbReference type="GeneID" id="92355061"/>
<dbReference type="RefSeq" id="WP_369609701.1">
    <property type="nucleotide sequence ID" value="NZ_AP031322.1"/>
</dbReference>
<evidence type="ECO:0000313" key="2">
    <source>
        <dbReference type="EMBL" id="BFH74165.1"/>
    </source>
</evidence>
<feature type="transmembrane region" description="Helical" evidence="1">
    <location>
        <begin position="72"/>
        <end position="89"/>
    </location>
</feature>
<feature type="transmembrane region" description="Helical" evidence="1">
    <location>
        <begin position="7"/>
        <end position="27"/>
    </location>
</feature>
<protein>
    <submittedName>
        <fullName evidence="2">Uncharacterized protein</fullName>
    </submittedName>
</protein>
<dbReference type="KEGG" id="sjv:SJAV_21090"/>
<dbReference type="EMBL" id="AP031322">
    <property type="protein sequence ID" value="BFH74165.1"/>
    <property type="molecule type" value="Genomic_DNA"/>
</dbReference>
<keyword evidence="1" id="KW-0812">Transmembrane</keyword>
<sequence length="190" mass="22170">MKKLHEVLSALFHPSVVTFIVFSITVTFLHLEYYSLLIITIFYSIIPFLIVFFMVKAKKVTDIYVSRKEERFIPISLSIFSYIIGLILVKEDVLFKILLIYIINTIIILLITLKFKISVHVSTTVGGITLLVFILGIYYIPLYLFGVLISISRYKLKAHTFSQIISAWFLAPLSYIELYFMFHTLFYVRT</sequence>
<feature type="transmembrane region" description="Helical" evidence="1">
    <location>
        <begin position="165"/>
        <end position="188"/>
    </location>
</feature>
<keyword evidence="1" id="KW-0472">Membrane</keyword>
<dbReference type="AlphaFoldDB" id="A0AAT9GTN2"/>
<organism evidence="2">
    <name type="scientific">Sulfurisphaera javensis</name>
    <dbReference type="NCBI Taxonomy" id="2049879"/>
    <lineage>
        <taxon>Archaea</taxon>
        <taxon>Thermoproteota</taxon>
        <taxon>Thermoprotei</taxon>
        <taxon>Sulfolobales</taxon>
        <taxon>Sulfolobaceae</taxon>
        <taxon>Sulfurisphaera</taxon>
    </lineage>
</organism>
<feature type="transmembrane region" description="Helical" evidence="1">
    <location>
        <begin position="95"/>
        <end position="113"/>
    </location>
</feature>
<reference evidence="2" key="1">
    <citation type="submission" date="2024-03" db="EMBL/GenBank/DDBJ databases">
        <title>Complete genome sequence of Sulfurisphaera javensis strain KD-1.</title>
        <authorList>
            <person name="Sakai H."/>
            <person name="Nur N."/>
            <person name="Suwanto A."/>
            <person name="Kurosawa N."/>
        </authorList>
    </citation>
    <scope>NUCLEOTIDE SEQUENCE</scope>
    <source>
        <strain evidence="2">KD-1</strain>
    </source>
</reference>
<keyword evidence="1" id="KW-1133">Transmembrane helix</keyword>
<feature type="transmembrane region" description="Helical" evidence="1">
    <location>
        <begin position="125"/>
        <end position="145"/>
    </location>
</feature>
<name>A0AAT9GTN2_9CREN</name>
<accession>A0AAT9GTN2</accession>
<proteinExistence type="predicted"/>